<gene>
    <name evidence="5" type="ORF">Pmani_015286</name>
</gene>
<feature type="signal peptide" evidence="3">
    <location>
        <begin position="1"/>
        <end position="28"/>
    </location>
</feature>
<dbReference type="InterPro" id="IPR016186">
    <property type="entry name" value="C-type_lectin-like/link_sf"/>
</dbReference>
<protein>
    <recommendedName>
        <fullName evidence="4">C-type lectin domain-containing protein</fullName>
    </recommendedName>
</protein>
<dbReference type="SMART" id="SM00034">
    <property type="entry name" value="CLECT"/>
    <property type="match status" value="1"/>
</dbReference>
<dbReference type="Pfam" id="PF00059">
    <property type="entry name" value="Lectin_C"/>
    <property type="match status" value="1"/>
</dbReference>
<dbReference type="EMBL" id="JAWZYT010001325">
    <property type="protein sequence ID" value="KAK4313366.1"/>
    <property type="molecule type" value="Genomic_DNA"/>
</dbReference>
<reference evidence="5" key="1">
    <citation type="submission" date="2023-11" db="EMBL/GenBank/DDBJ databases">
        <title>Genome assemblies of two species of porcelain crab, Petrolisthes cinctipes and Petrolisthes manimaculis (Anomura: Porcellanidae).</title>
        <authorList>
            <person name="Angst P."/>
        </authorList>
    </citation>
    <scope>NUCLEOTIDE SEQUENCE</scope>
    <source>
        <strain evidence="5">PB745_02</strain>
        <tissue evidence="5">Gill</tissue>
    </source>
</reference>
<comment type="caution">
    <text evidence="5">The sequence shown here is derived from an EMBL/GenBank/DDBJ whole genome shotgun (WGS) entry which is preliminary data.</text>
</comment>
<keyword evidence="3" id="KW-0732">Signal</keyword>
<keyword evidence="1" id="KW-1015">Disulfide bond</keyword>
<dbReference type="PROSITE" id="PS00615">
    <property type="entry name" value="C_TYPE_LECTIN_1"/>
    <property type="match status" value="1"/>
</dbReference>
<dbReference type="Gene3D" id="3.10.100.10">
    <property type="entry name" value="Mannose-Binding Protein A, subunit A"/>
    <property type="match status" value="1"/>
</dbReference>
<keyword evidence="6" id="KW-1185">Reference proteome</keyword>
<feature type="chain" id="PRO_5042017900" description="C-type lectin domain-containing protein" evidence="3">
    <location>
        <begin position="29"/>
        <end position="254"/>
    </location>
</feature>
<feature type="domain" description="C-type lectin" evidence="4">
    <location>
        <begin position="117"/>
        <end position="251"/>
    </location>
</feature>
<organism evidence="5 6">
    <name type="scientific">Petrolisthes manimaculis</name>
    <dbReference type="NCBI Taxonomy" id="1843537"/>
    <lineage>
        <taxon>Eukaryota</taxon>
        <taxon>Metazoa</taxon>
        <taxon>Ecdysozoa</taxon>
        <taxon>Arthropoda</taxon>
        <taxon>Crustacea</taxon>
        <taxon>Multicrustacea</taxon>
        <taxon>Malacostraca</taxon>
        <taxon>Eumalacostraca</taxon>
        <taxon>Eucarida</taxon>
        <taxon>Decapoda</taxon>
        <taxon>Pleocyemata</taxon>
        <taxon>Anomura</taxon>
        <taxon>Galatheoidea</taxon>
        <taxon>Porcellanidae</taxon>
        <taxon>Petrolisthes</taxon>
    </lineage>
</organism>
<dbReference type="PANTHER" id="PTHR21407">
    <property type="entry name" value="RE43931P-RELATED"/>
    <property type="match status" value="1"/>
</dbReference>
<proteinExistence type="predicted"/>
<dbReference type="PROSITE" id="PS50041">
    <property type="entry name" value="C_TYPE_LECTIN_2"/>
    <property type="match status" value="1"/>
</dbReference>
<dbReference type="InterPro" id="IPR016187">
    <property type="entry name" value="CTDL_fold"/>
</dbReference>
<dbReference type="AlphaFoldDB" id="A0AAE1PR81"/>
<sequence length="254" mass="29007">MDKQYVVPKMKCVLLLCLLGLAAYQVNGQRSFSFSSRPFKQSRPQSRPQFQPQQKPRPQFRPQQQFRPQPRPQFRPQQQFRPQPKPQFRPQQQFRPQSFTSPGKALSGGSGAGDGKHGNSEYHYSWLHDGGIKYTGDEAHNYCSRLGQGWYAVGVNDNSENSFINGVITSHNKKYIWTGGKKASGDLFTWLGGGDTRSYNNWSHTGGHNTPQPDNREDRNENCLGILNNFYQDGVKWHDIACHHLKPVICERTV</sequence>
<evidence type="ECO:0000256" key="3">
    <source>
        <dbReference type="SAM" id="SignalP"/>
    </source>
</evidence>
<name>A0AAE1PR81_9EUCA</name>
<evidence type="ECO:0000313" key="6">
    <source>
        <dbReference type="Proteomes" id="UP001292094"/>
    </source>
</evidence>
<accession>A0AAE1PR81</accession>
<dbReference type="PANTHER" id="PTHR21407:SF1">
    <property type="entry name" value="RE43931P"/>
    <property type="match status" value="1"/>
</dbReference>
<evidence type="ECO:0000256" key="1">
    <source>
        <dbReference type="ARBA" id="ARBA00023157"/>
    </source>
</evidence>
<dbReference type="SUPFAM" id="SSF56436">
    <property type="entry name" value="C-type lectin-like"/>
    <property type="match status" value="1"/>
</dbReference>
<feature type="region of interest" description="Disordered" evidence="2">
    <location>
        <begin position="34"/>
        <end position="116"/>
    </location>
</feature>
<evidence type="ECO:0000313" key="5">
    <source>
        <dbReference type="EMBL" id="KAK4313366.1"/>
    </source>
</evidence>
<dbReference type="InterPro" id="IPR018378">
    <property type="entry name" value="C-type_lectin_CS"/>
</dbReference>
<dbReference type="Proteomes" id="UP001292094">
    <property type="component" value="Unassembled WGS sequence"/>
</dbReference>
<evidence type="ECO:0000259" key="4">
    <source>
        <dbReference type="PROSITE" id="PS50041"/>
    </source>
</evidence>
<evidence type="ECO:0000256" key="2">
    <source>
        <dbReference type="SAM" id="MobiDB-lite"/>
    </source>
</evidence>
<feature type="compositionally biased region" description="Low complexity" evidence="2">
    <location>
        <begin position="41"/>
        <end position="105"/>
    </location>
</feature>
<dbReference type="InterPro" id="IPR001304">
    <property type="entry name" value="C-type_lectin-like"/>
</dbReference>